<feature type="region of interest" description="Disordered" evidence="1">
    <location>
        <begin position="51"/>
        <end position="92"/>
    </location>
</feature>
<keyword evidence="3" id="KW-1185">Reference proteome</keyword>
<reference evidence="2" key="1">
    <citation type="submission" date="2022-03" db="EMBL/GenBank/DDBJ databases">
        <authorList>
            <person name="Alioto T."/>
            <person name="Alioto T."/>
            <person name="Gomez Garrido J."/>
        </authorList>
    </citation>
    <scope>NUCLEOTIDE SEQUENCE</scope>
</reference>
<dbReference type="Proteomes" id="UP001295444">
    <property type="component" value="Chromosome 02"/>
</dbReference>
<sequence>MADAARATTRDTDATEETLSNAYTYTSRRLDQIFQAFWLKVQARLQTTAHCSVPRKGTRRMKHSSMVKPPQGTKYKTTLPRPHYRSPRRRAR</sequence>
<protein>
    <submittedName>
        <fullName evidence="2">Uncharacterized protein</fullName>
    </submittedName>
</protein>
<feature type="compositionally biased region" description="Basic residues" evidence="1">
    <location>
        <begin position="56"/>
        <end position="65"/>
    </location>
</feature>
<name>A0AAD1VWP6_PELCU</name>
<gene>
    <name evidence="2" type="ORF">PECUL_23A049830</name>
</gene>
<feature type="compositionally biased region" description="Basic residues" evidence="1">
    <location>
        <begin position="82"/>
        <end position="92"/>
    </location>
</feature>
<evidence type="ECO:0000313" key="3">
    <source>
        <dbReference type="Proteomes" id="UP001295444"/>
    </source>
</evidence>
<organism evidence="2 3">
    <name type="scientific">Pelobates cultripes</name>
    <name type="common">Western spadefoot toad</name>
    <dbReference type="NCBI Taxonomy" id="61616"/>
    <lineage>
        <taxon>Eukaryota</taxon>
        <taxon>Metazoa</taxon>
        <taxon>Chordata</taxon>
        <taxon>Craniata</taxon>
        <taxon>Vertebrata</taxon>
        <taxon>Euteleostomi</taxon>
        <taxon>Amphibia</taxon>
        <taxon>Batrachia</taxon>
        <taxon>Anura</taxon>
        <taxon>Pelobatoidea</taxon>
        <taxon>Pelobatidae</taxon>
        <taxon>Pelobates</taxon>
    </lineage>
</organism>
<dbReference type="AlphaFoldDB" id="A0AAD1VWP6"/>
<evidence type="ECO:0000256" key="1">
    <source>
        <dbReference type="SAM" id="MobiDB-lite"/>
    </source>
</evidence>
<dbReference type="EMBL" id="OW240913">
    <property type="protein sequence ID" value="CAH2254690.1"/>
    <property type="molecule type" value="Genomic_DNA"/>
</dbReference>
<proteinExistence type="predicted"/>
<accession>A0AAD1VWP6</accession>
<evidence type="ECO:0000313" key="2">
    <source>
        <dbReference type="EMBL" id="CAH2254690.1"/>
    </source>
</evidence>